<name>A0A1M3TI49_ASPLC</name>
<organism evidence="2 3">
    <name type="scientific">Aspergillus luchuensis (strain CBS 106.47)</name>
    <dbReference type="NCBI Taxonomy" id="1137211"/>
    <lineage>
        <taxon>Eukaryota</taxon>
        <taxon>Fungi</taxon>
        <taxon>Dikarya</taxon>
        <taxon>Ascomycota</taxon>
        <taxon>Pezizomycotina</taxon>
        <taxon>Eurotiomycetes</taxon>
        <taxon>Eurotiomycetidae</taxon>
        <taxon>Eurotiales</taxon>
        <taxon>Aspergillaceae</taxon>
        <taxon>Aspergillus</taxon>
        <taxon>Aspergillus subgen. Circumdati</taxon>
    </lineage>
</organism>
<evidence type="ECO:0000313" key="3">
    <source>
        <dbReference type="Proteomes" id="UP000184063"/>
    </source>
</evidence>
<reference evidence="3" key="1">
    <citation type="journal article" date="2017" name="Genome Biol.">
        <title>Comparative genomics reveals high biological diversity and specific adaptations in the industrially and medically important fungal genus Aspergillus.</title>
        <authorList>
            <person name="de Vries R.P."/>
            <person name="Riley R."/>
            <person name="Wiebenga A."/>
            <person name="Aguilar-Osorio G."/>
            <person name="Amillis S."/>
            <person name="Uchima C.A."/>
            <person name="Anderluh G."/>
            <person name="Asadollahi M."/>
            <person name="Askin M."/>
            <person name="Barry K."/>
            <person name="Battaglia E."/>
            <person name="Bayram O."/>
            <person name="Benocci T."/>
            <person name="Braus-Stromeyer S.A."/>
            <person name="Caldana C."/>
            <person name="Canovas D."/>
            <person name="Cerqueira G.C."/>
            <person name="Chen F."/>
            <person name="Chen W."/>
            <person name="Choi C."/>
            <person name="Clum A."/>
            <person name="Dos Santos R.A."/>
            <person name="Damasio A.R."/>
            <person name="Diallinas G."/>
            <person name="Emri T."/>
            <person name="Fekete E."/>
            <person name="Flipphi M."/>
            <person name="Freyberg S."/>
            <person name="Gallo A."/>
            <person name="Gournas C."/>
            <person name="Habgood R."/>
            <person name="Hainaut M."/>
            <person name="Harispe M.L."/>
            <person name="Henrissat B."/>
            <person name="Hilden K.S."/>
            <person name="Hope R."/>
            <person name="Hossain A."/>
            <person name="Karabika E."/>
            <person name="Karaffa L."/>
            <person name="Karanyi Z."/>
            <person name="Krasevec N."/>
            <person name="Kuo A."/>
            <person name="Kusch H."/>
            <person name="LaButti K."/>
            <person name="Lagendijk E.L."/>
            <person name="Lapidus A."/>
            <person name="Levasseur A."/>
            <person name="Lindquist E."/>
            <person name="Lipzen A."/>
            <person name="Logrieco A.F."/>
            <person name="MacCabe A."/>
            <person name="Maekelae M.R."/>
            <person name="Malavazi I."/>
            <person name="Melin P."/>
            <person name="Meyer V."/>
            <person name="Mielnichuk N."/>
            <person name="Miskei M."/>
            <person name="Molnar A.P."/>
            <person name="Mule G."/>
            <person name="Ngan C.Y."/>
            <person name="Orejas M."/>
            <person name="Orosz E."/>
            <person name="Ouedraogo J.P."/>
            <person name="Overkamp K.M."/>
            <person name="Park H.-S."/>
            <person name="Perrone G."/>
            <person name="Piumi F."/>
            <person name="Punt P.J."/>
            <person name="Ram A.F."/>
            <person name="Ramon A."/>
            <person name="Rauscher S."/>
            <person name="Record E."/>
            <person name="Riano-Pachon D.M."/>
            <person name="Robert V."/>
            <person name="Roehrig J."/>
            <person name="Ruller R."/>
            <person name="Salamov A."/>
            <person name="Salih N.S."/>
            <person name="Samson R.A."/>
            <person name="Sandor E."/>
            <person name="Sanguinetti M."/>
            <person name="Schuetze T."/>
            <person name="Sepcic K."/>
            <person name="Shelest E."/>
            <person name="Sherlock G."/>
            <person name="Sophianopoulou V."/>
            <person name="Squina F.M."/>
            <person name="Sun H."/>
            <person name="Susca A."/>
            <person name="Todd R.B."/>
            <person name="Tsang A."/>
            <person name="Unkles S.E."/>
            <person name="van de Wiele N."/>
            <person name="van Rossen-Uffink D."/>
            <person name="Oliveira J.V."/>
            <person name="Vesth T.C."/>
            <person name="Visser J."/>
            <person name="Yu J.-H."/>
            <person name="Zhou M."/>
            <person name="Andersen M.R."/>
            <person name="Archer D.B."/>
            <person name="Baker S.E."/>
            <person name="Benoit I."/>
            <person name="Brakhage A.A."/>
            <person name="Braus G.H."/>
            <person name="Fischer R."/>
            <person name="Frisvad J.C."/>
            <person name="Goldman G.H."/>
            <person name="Houbraken J."/>
            <person name="Oakley B."/>
            <person name="Pocsi I."/>
            <person name="Scazzocchio C."/>
            <person name="Seiboth B."/>
            <person name="vanKuyk P.A."/>
            <person name="Wortman J."/>
            <person name="Dyer P.S."/>
            <person name="Grigoriev I.V."/>
        </authorList>
    </citation>
    <scope>NUCLEOTIDE SEQUENCE [LARGE SCALE GENOMIC DNA]</scope>
    <source>
        <strain evidence="3">CBS 106.47</strain>
    </source>
</reference>
<dbReference type="Proteomes" id="UP000184063">
    <property type="component" value="Unassembled WGS sequence"/>
</dbReference>
<keyword evidence="1" id="KW-0812">Transmembrane</keyword>
<feature type="transmembrane region" description="Helical" evidence="1">
    <location>
        <begin position="115"/>
        <end position="138"/>
    </location>
</feature>
<evidence type="ECO:0000256" key="1">
    <source>
        <dbReference type="SAM" id="Phobius"/>
    </source>
</evidence>
<dbReference type="EMBL" id="KV878241">
    <property type="protein sequence ID" value="OJZ86396.1"/>
    <property type="molecule type" value="Genomic_DNA"/>
</dbReference>
<protein>
    <submittedName>
        <fullName evidence="2">Uncharacterized protein</fullName>
    </submittedName>
</protein>
<keyword evidence="1" id="KW-1133">Transmembrane helix</keyword>
<keyword evidence="1" id="KW-0472">Membrane</keyword>
<dbReference type="AlphaFoldDB" id="A0A1M3TI49"/>
<gene>
    <name evidence="2" type="ORF">ASPFODRAFT_599587</name>
</gene>
<proteinExistence type="predicted"/>
<dbReference type="VEuPathDB" id="FungiDB:ASPFODRAFT_599587"/>
<sequence>MPQSCLIKAVPDVLLPVLPGVVTLELAARFWMTSRKGQIDIRGSLTVKSWWNRFLQNRESRGSRQVQVWVTSSSVSTACMRHPEHPPPQRGWLFGRSCGSMAITQFLCNVPLTRLLQAITLFSLLFLVPQLLSFLIVITSRLRSTGSLSLYSIARAQVLQLEHFVLYSARAVTPSS</sequence>
<accession>A0A1M3TI49</accession>
<evidence type="ECO:0000313" key="2">
    <source>
        <dbReference type="EMBL" id="OJZ86396.1"/>
    </source>
</evidence>